<accession>A0AAD7QTM4</accession>
<reference evidence="2" key="1">
    <citation type="submission" date="2023-03" db="EMBL/GenBank/DDBJ databases">
        <title>Near-Complete genome sequence of Lipomyces tetrasporous NRRL Y-64009, an oleaginous yeast capable of growing on lignocellulosic hydrolysates.</title>
        <authorList>
            <consortium name="Lawrence Berkeley National Laboratory"/>
            <person name="Jagtap S.S."/>
            <person name="Liu J.-J."/>
            <person name="Walukiewicz H.E."/>
            <person name="Pangilinan J."/>
            <person name="Lipzen A."/>
            <person name="Ahrendt S."/>
            <person name="Koriabine M."/>
            <person name="Cobaugh K."/>
            <person name="Salamov A."/>
            <person name="Yoshinaga Y."/>
            <person name="Ng V."/>
            <person name="Daum C."/>
            <person name="Grigoriev I.V."/>
            <person name="Slininger P.J."/>
            <person name="Dien B.S."/>
            <person name="Jin Y.-S."/>
            <person name="Rao C.V."/>
        </authorList>
    </citation>
    <scope>NUCLEOTIDE SEQUENCE</scope>
    <source>
        <strain evidence="2">NRRL Y-64009</strain>
    </source>
</reference>
<keyword evidence="1" id="KW-0812">Transmembrane</keyword>
<dbReference type="Gene3D" id="1.20.1740.10">
    <property type="entry name" value="Amino acid/polyamine transporter I"/>
    <property type="match status" value="1"/>
</dbReference>
<dbReference type="GeneID" id="80883273"/>
<organism evidence="2 3">
    <name type="scientific">Lipomyces tetrasporus</name>
    <dbReference type="NCBI Taxonomy" id="54092"/>
    <lineage>
        <taxon>Eukaryota</taxon>
        <taxon>Fungi</taxon>
        <taxon>Dikarya</taxon>
        <taxon>Ascomycota</taxon>
        <taxon>Saccharomycotina</taxon>
        <taxon>Lipomycetes</taxon>
        <taxon>Lipomycetales</taxon>
        <taxon>Lipomycetaceae</taxon>
        <taxon>Lipomyces</taxon>
    </lineage>
</organism>
<evidence type="ECO:0000313" key="3">
    <source>
        <dbReference type="Proteomes" id="UP001217417"/>
    </source>
</evidence>
<comment type="caution">
    <text evidence="2">The sequence shown here is derived from an EMBL/GenBank/DDBJ whole genome shotgun (WGS) entry which is preliminary data.</text>
</comment>
<dbReference type="EMBL" id="JARPMG010000007">
    <property type="protein sequence ID" value="KAJ8099482.1"/>
    <property type="molecule type" value="Genomic_DNA"/>
</dbReference>
<keyword evidence="1" id="KW-1133">Transmembrane helix</keyword>
<keyword evidence="3" id="KW-1185">Reference proteome</keyword>
<dbReference type="Proteomes" id="UP001217417">
    <property type="component" value="Unassembled WGS sequence"/>
</dbReference>
<dbReference type="AlphaFoldDB" id="A0AAD7QTM4"/>
<evidence type="ECO:0000313" key="2">
    <source>
        <dbReference type="EMBL" id="KAJ8099482.1"/>
    </source>
</evidence>
<feature type="transmembrane region" description="Helical" evidence="1">
    <location>
        <begin position="94"/>
        <end position="116"/>
    </location>
</feature>
<name>A0AAD7QTM4_9ASCO</name>
<sequence length="168" mass="18921">MALGHGQALRKLVIPAYVRSLRSTRDMGNDASIKCYTGSNVPCLLLNHELVGRNYRRRSGYRECYYQASLSYGGTQYVFNVVGESKNPLKIYRYFVPGTMVLIFVLYILVVTSFSLEGAISRILQVETTWPLAFSSRIPSALRNQSKFWIQGPRLGRNTGPSFPACPK</sequence>
<dbReference type="RefSeq" id="XP_056042932.1">
    <property type="nucleotide sequence ID" value="XM_056188107.1"/>
</dbReference>
<gene>
    <name evidence="2" type="ORF">POJ06DRAFT_257064</name>
</gene>
<proteinExistence type="predicted"/>
<keyword evidence="1" id="KW-0472">Membrane</keyword>
<evidence type="ECO:0000256" key="1">
    <source>
        <dbReference type="SAM" id="Phobius"/>
    </source>
</evidence>
<protein>
    <submittedName>
        <fullName evidence="2">Uncharacterized protein</fullName>
    </submittedName>
</protein>